<feature type="signal peptide" evidence="1">
    <location>
        <begin position="1"/>
        <end position="22"/>
    </location>
</feature>
<protein>
    <recommendedName>
        <fullName evidence="4">Lipoprotein</fullName>
    </recommendedName>
</protein>
<organism evidence="2 3">
    <name type="scientific">Marinisporobacter balticus</name>
    <dbReference type="NCBI Taxonomy" id="2018667"/>
    <lineage>
        <taxon>Bacteria</taxon>
        <taxon>Bacillati</taxon>
        <taxon>Bacillota</taxon>
        <taxon>Clostridia</taxon>
        <taxon>Peptostreptococcales</taxon>
        <taxon>Thermotaleaceae</taxon>
        <taxon>Marinisporobacter</taxon>
    </lineage>
</organism>
<keyword evidence="1" id="KW-0732">Signal</keyword>
<accession>A0A4R2KF33</accession>
<keyword evidence="3" id="KW-1185">Reference proteome</keyword>
<evidence type="ECO:0000313" key="2">
    <source>
        <dbReference type="EMBL" id="TCO72163.1"/>
    </source>
</evidence>
<feature type="chain" id="PRO_5038358337" description="Lipoprotein" evidence="1">
    <location>
        <begin position="23"/>
        <end position="406"/>
    </location>
</feature>
<dbReference type="Proteomes" id="UP000294919">
    <property type="component" value="Unassembled WGS sequence"/>
</dbReference>
<dbReference type="EMBL" id="SLWV01000019">
    <property type="protein sequence ID" value="TCO72163.1"/>
    <property type="molecule type" value="Genomic_DNA"/>
</dbReference>
<reference evidence="2 3" key="1">
    <citation type="submission" date="2019-03" db="EMBL/GenBank/DDBJ databases">
        <title>Genomic Encyclopedia of Type Strains, Phase IV (KMG-IV): sequencing the most valuable type-strain genomes for metagenomic binning, comparative biology and taxonomic classification.</title>
        <authorList>
            <person name="Goeker M."/>
        </authorList>
    </citation>
    <scope>NUCLEOTIDE SEQUENCE [LARGE SCALE GENOMIC DNA]</scope>
    <source>
        <strain evidence="2 3">DSM 102940</strain>
    </source>
</reference>
<sequence length="406" mass="45021">MRKLFCSIAFVLILLLPGCTSMGLVQSNTSVKAPDSNVLSQTTFASDNLSNTLSNQTIKNIDTSKIQGKIKNVYYIEKNKILILADNLYLYDLFTGKVLNQTEKVDFDLEEYHVIDNGIAVIGISYDISDEDGSSGFGISDGAFRDSYVINIYDLELNKLNEISINKLMGEDEFVGDTEQMSVSKDGRKIAFATLDGLFLYDINSKTKTTLVDLLDENRSKRSGLVGFDQVAFVQNDNIIAFKSKSLDVPPVYGKSSFDTYGTINIDGSGLLVKRSTNYSVKQLIPYNAFGFLAEDFTVPSGNLMVFDFNSGESKILKTKTQKESGTVFGSEDGQFFATSTFDKNNFEVRVYDAEKGSMVMEKVIDADPNVACEPEVRVIDELRICIVLVANRQTDLSTQCLVFSF</sequence>
<dbReference type="AlphaFoldDB" id="A0A4R2KF33"/>
<dbReference type="SUPFAM" id="SSF69322">
    <property type="entry name" value="Tricorn protease domain 2"/>
    <property type="match status" value="1"/>
</dbReference>
<dbReference type="RefSeq" id="WP_132246306.1">
    <property type="nucleotide sequence ID" value="NZ_SLWV01000019.1"/>
</dbReference>
<gene>
    <name evidence="2" type="ORF">EV214_11926</name>
</gene>
<evidence type="ECO:0000313" key="3">
    <source>
        <dbReference type="Proteomes" id="UP000294919"/>
    </source>
</evidence>
<proteinExistence type="predicted"/>
<evidence type="ECO:0000256" key="1">
    <source>
        <dbReference type="SAM" id="SignalP"/>
    </source>
</evidence>
<comment type="caution">
    <text evidence="2">The sequence shown here is derived from an EMBL/GenBank/DDBJ whole genome shotgun (WGS) entry which is preliminary data.</text>
</comment>
<name>A0A4R2KF33_9FIRM</name>
<dbReference type="OrthoDB" id="9771007at2"/>
<evidence type="ECO:0008006" key="4">
    <source>
        <dbReference type="Google" id="ProtNLM"/>
    </source>
</evidence>